<evidence type="ECO:0000256" key="2">
    <source>
        <dbReference type="ARBA" id="ARBA00022490"/>
    </source>
</evidence>
<keyword evidence="2" id="KW-0963">Cytoplasm</keyword>
<accession>A0A6N2SJM6</accession>
<dbReference type="PANTHER" id="PTHR43420:SF12">
    <property type="entry name" value="N-ACETYLTRANSFERASE DOMAIN-CONTAINING PROTEIN"/>
    <property type="match status" value="1"/>
</dbReference>
<dbReference type="GO" id="GO:0008080">
    <property type="term" value="F:N-acetyltransferase activity"/>
    <property type="evidence" value="ECO:0007669"/>
    <property type="project" value="InterPro"/>
</dbReference>
<name>A0A6N2SJM6_9BIFI</name>
<keyword evidence="4" id="KW-0012">Acyltransferase</keyword>
<protein>
    <submittedName>
        <fullName evidence="6">Ribosomal-protein-alanine N-acetyltransferase</fullName>
    </submittedName>
</protein>
<dbReference type="RefSeq" id="WP_156341592.1">
    <property type="nucleotide sequence ID" value="NZ_CACRSP010000003.1"/>
</dbReference>
<evidence type="ECO:0000256" key="3">
    <source>
        <dbReference type="ARBA" id="ARBA00022679"/>
    </source>
</evidence>
<organism evidence="6">
    <name type="scientific">Bifidobacterium dentium</name>
    <dbReference type="NCBI Taxonomy" id="1689"/>
    <lineage>
        <taxon>Bacteria</taxon>
        <taxon>Bacillati</taxon>
        <taxon>Actinomycetota</taxon>
        <taxon>Actinomycetes</taxon>
        <taxon>Bifidobacteriales</taxon>
        <taxon>Bifidobacteriaceae</taxon>
        <taxon>Bifidobacterium</taxon>
    </lineage>
</organism>
<dbReference type="InterPro" id="IPR000182">
    <property type="entry name" value="GNAT_dom"/>
</dbReference>
<feature type="domain" description="N-acetyltransferase" evidence="5">
    <location>
        <begin position="1"/>
        <end position="155"/>
    </location>
</feature>
<dbReference type="InterPro" id="IPR016181">
    <property type="entry name" value="Acyl_CoA_acyltransferase"/>
</dbReference>
<evidence type="ECO:0000256" key="1">
    <source>
        <dbReference type="ARBA" id="ARBA00005395"/>
    </source>
</evidence>
<dbReference type="Pfam" id="PF00583">
    <property type="entry name" value="Acetyltransf_1"/>
    <property type="match status" value="1"/>
</dbReference>
<comment type="similarity">
    <text evidence="1">Belongs to the acetyltransferase family. RimI subfamily.</text>
</comment>
<evidence type="ECO:0000259" key="5">
    <source>
        <dbReference type="PROSITE" id="PS51186"/>
    </source>
</evidence>
<dbReference type="PROSITE" id="PS51186">
    <property type="entry name" value="GNAT"/>
    <property type="match status" value="1"/>
</dbReference>
<dbReference type="CDD" id="cd04301">
    <property type="entry name" value="NAT_SF"/>
    <property type="match status" value="1"/>
</dbReference>
<dbReference type="InterPro" id="IPR050680">
    <property type="entry name" value="YpeA/RimI_acetyltransf"/>
</dbReference>
<proteinExistence type="inferred from homology"/>
<dbReference type="EMBL" id="CACRSP010000003">
    <property type="protein sequence ID" value="VYS93326.1"/>
    <property type="molecule type" value="Genomic_DNA"/>
</dbReference>
<evidence type="ECO:0000256" key="4">
    <source>
        <dbReference type="ARBA" id="ARBA00023315"/>
    </source>
</evidence>
<keyword evidence="3 6" id="KW-0808">Transferase</keyword>
<dbReference type="PANTHER" id="PTHR43420">
    <property type="entry name" value="ACETYLTRANSFERASE"/>
    <property type="match status" value="1"/>
</dbReference>
<dbReference type="InterPro" id="IPR006464">
    <property type="entry name" value="AcTrfase_RimI/Ard1"/>
</dbReference>
<dbReference type="SUPFAM" id="SSF55729">
    <property type="entry name" value="Acyl-CoA N-acyltransferases (Nat)"/>
    <property type="match status" value="1"/>
</dbReference>
<dbReference type="AlphaFoldDB" id="A0A6N2SJM6"/>
<dbReference type="Gene3D" id="3.40.630.30">
    <property type="match status" value="1"/>
</dbReference>
<sequence length="165" mass="18640">MIVDHTQVEQDAAIRQIVALEADLFGHGAWSEHSVRQELNAPARTYLLDIEPSDDDGIPIVRGYAGFWYDGDDAEIMTIGVGRSFQRRGIAAMLLQSLIESAKRQGAKRMLLEVRVDNVPALGLYERFGFIRMGLHKRYYQPEGIDAYTMSLDLEPRTIGFQPQN</sequence>
<dbReference type="NCBIfam" id="TIGR01575">
    <property type="entry name" value="rimI"/>
    <property type="match status" value="1"/>
</dbReference>
<reference evidence="6" key="1">
    <citation type="submission" date="2019-11" db="EMBL/GenBank/DDBJ databases">
        <authorList>
            <person name="Feng L."/>
        </authorList>
    </citation>
    <scope>NUCLEOTIDE SEQUENCE</scope>
    <source>
        <strain evidence="6">BdentiumLFYP24</strain>
    </source>
</reference>
<gene>
    <name evidence="6" type="ORF">BDLFYP24_01538</name>
</gene>
<evidence type="ECO:0000313" key="6">
    <source>
        <dbReference type="EMBL" id="VYS93326.1"/>
    </source>
</evidence>